<keyword evidence="1" id="KW-1185">Reference proteome</keyword>
<protein>
    <submittedName>
        <fullName evidence="2">MoeA C-terminal domain-containing protein</fullName>
    </submittedName>
</protein>
<sequence length="102" mass="11437">MIEDIFLPFLEILSQLGLPLAEQIRLDLRPEYRRAWLSTDEKLSADTDTNVPLAFCTSHNQLSSFILSTRGANLLLKLPSKTESQQFLKSGDIVSALVIGYL</sequence>
<dbReference type="GO" id="GO:0032324">
    <property type="term" value="P:molybdopterin cofactor biosynthetic process"/>
    <property type="evidence" value="ECO:0007669"/>
    <property type="project" value="InterPro"/>
</dbReference>
<evidence type="ECO:0000313" key="1">
    <source>
        <dbReference type="Proteomes" id="UP000887577"/>
    </source>
</evidence>
<dbReference type="SUPFAM" id="SSF63867">
    <property type="entry name" value="MoeA C-terminal domain-like"/>
    <property type="match status" value="1"/>
</dbReference>
<evidence type="ECO:0000313" key="2">
    <source>
        <dbReference type="WBParaSite" id="PSU_v2.g21452.t1"/>
    </source>
</evidence>
<dbReference type="Gene3D" id="2.40.340.10">
    <property type="entry name" value="MoeA, C-terminal, domain IV"/>
    <property type="match status" value="1"/>
</dbReference>
<reference evidence="2" key="1">
    <citation type="submission" date="2022-11" db="UniProtKB">
        <authorList>
            <consortium name="WormBaseParasite"/>
        </authorList>
    </citation>
    <scope>IDENTIFICATION</scope>
</reference>
<dbReference type="WBParaSite" id="PSU_v2.g21452.t1">
    <property type="protein sequence ID" value="PSU_v2.g21452.t1"/>
    <property type="gene ID" value="PSU_v2.g21452"/>
</dbReference>
<dbReference type="Proteomes" id="UP000887577">
    <property type="component" value="Unplaced"/>
</dbReference>
<dbReference type="InterPro" id="IPR036688">
    <property type="entry name" value="MoeA_C_domain_IV_sf"/>
</dbReference>
<dbReference type="AlphaFoldDB" id="A0A914YQV2"/>
<proteinExistence type="predicted"/>
<organism evidence="1 2">
    <name type="scientific">Panagrolaimus superbus</name>
    <dbReference type="NCBI Taxonomy" id="310955"/>
    <lineage>
        <taxon>Eukaryota</taxon>
        <taxon>Metazoa</taxon>
        <taxon>Ecdysozoa</taxon>
        <taxon>Nematoda</taxon>
        <taxon>Chromadorea</taxon>
        <taxon>Rhabditida</taxon>
        <taxon>Tylenchina</taxon>
        <taxon>Panagrolaimomorpha</taxon>
        <taxon>Panagrolaimoidea</taxon>
        <taxon>Panagrolaimidae</taxon>
        <taxon>Panagrolaimus</taxon>
    </lineage>
</organism>
<accession>A0A914YQV2</accession>
<name>A0A914YQV2_9BILA</name>